<evidence type="ECO:0000256" key="3">
    <source>
        <dbReference type="ARBA" id="ARBA00023157"/>
    </source>
</evidence>
<comment type="similarity">
    <text evidence="1 4">Belongs to the type-B carboxylesterase/lipase family.</text>
</comment>
<reference evidence="6 7" key="1">
    <citation type="submission" date="2018-03" db="EMBL/GenBank/DDBJ databases">
        <title>The draft genome of Sphingosinicella sp. GL-C-18.</title>
        <authorList>
            <person name="Liu L."/>
            <person name="Li L."/>
            <person name="Liang L."/>
            <person name="Zhang X."/>
            <person name="Wang T."/>
        </authorList>
    </citation>
    <scope>NUCLEOTIDE SEQUENCE [LARGE SCALE GENOMIC DNA]</scope>
    <source>
        <strain evidence="6 7">GL-C-18</strain>
    </source>
</reference>
<dbReference type="PROSITE" id="PS00122">
    <property type="entry name" value="CARBOXYLESTERASE_B_1"/>
    <property type="match status" value="1"/>
</dbReference>
<evidence type="ECO:0000313" key="6">
    <source>
        <dbReference type="EMBL" id="PSJ39463.1"/>
    </source>
</evidence>
<name>A0A2P7QNC1_9SPHN</name>
<keyword evidence="3" id="KW-1015">Disulfide bond</keyword>
<gene>
    <name evidence="6" type="ORF">C7I55_12690</name>
</gene>
<feature type="domain" description="Carboxylesterase type B" evidence="5">
    <location>
        <begin position="64"/>
        <end position="535"/>
    </location>
</feature>
<dbReference type="SUPFAM" id="SSF53474">
    <property type="entry name" value="alpha/beta-Hydrolases"/>
    <property type="match status" value="1"/>
</dbReference>
<dbReference type="PRINTS" id="PR00878">
    <property type="entry name" value="CHOLNESTRASE"/>
</dbReference>
<keyword evidence="7" id="KW-1185">Reference proteome</keyword>
<evidence type="ECO:0000313" key="7">
    <source>
        <dbReference type="Proteomes" id="UP000241167"/>
    </source>
</evidence>
<dbReference type="InterPro" id="IPR019819">
    <property type="entry name" value="Carboxylesterase_B_CS"/>
</dbReference>
<dbReference type="InterPro" id="IPR000997">
    <property type="entry name" value="Cholinesterase"/>
</dbReference>
<dbReference type="EC" id="3.1.1.-" evidence="4"/>
<sequence>MGEAHCRIPRRLRRRFRTPLARACGVSMLQGSMGEGDVFRMPLRYALCAFLAFSLAAAAPSADGPVVATRSGRIQGLDQGAVHAFLGIPFAAPPVGENRWRSPQPIRAWSGIRSAEAFGASCWQAVSPEGFGPWSREYVVQGNVSEDCLTLNVWRPAAAVQGRRPVLVFIHGGGFNSGAGSIPIYEGRALASRGILVVTVNYRVNVFGFLAHPDLTREAGRSVPTNFGLQDIIASLRWVQDNIARFGGDPDRVTIAGQSAGSSAVHDLIAAPAARGLFHRAIAQSGFPGRRPLPTLAEAEKDGLAFAADKRAPTLAALRALPPEALQASRGGNVIRFAPVIDGRLLPLSPDVALRTKRATVVPVLAGFTADEDSALARDYGSADAAVLEQLIRETAGEAAPVATSLYPAATEAERARSNVQLHRDRWAALLYRWAADRARSGKASTFGYLFSRVAPGPQSARWGAFHSSEIPYVFGTLDAAPERGFTAADRAFSDRVSAYWVNFVTSGDPNGPGLPAWPVLRLEDPHILRLGDPLAPDRLLSPEKLNWVRASIAPQTK</sequence>
<evidence type="ECO:0000256" key="2">
    <source>
        <dbReference type="ARBA" id="ARBA00022801"/>
    </source>
</evidence>
<accession>A0A2P7QNC1</accession>
<organism evidence="6 7">
    <name type="scientific">Allosphingosinicella deserti</name>
    <dbReference type="NCBI Taxonomy" id="2116704"/>
    <lineage>
        <taxon>Bacteria</taxon>
        <taxon>Pseudomonadati</taxon>
        <taxon>Pseudomonadota</taxon>
        <taxon>Alphaproteobacteria</taxon>
        <taxon>Sphingomonadales</taxon>
        <taxon>Sphingomonadaceae</taxon>
        <taxon>Allosphingosinicella</taxon>
    </lineage>
</organism>
<keyword evidence="2 4" id="KW-0378">Hydrolase</keyword>
<dbReference type="PROSITE" id="PS00941">
    <property type="entry name" value="CARBOXYLESTERASE_B_2"/>
    <property type="match status" value="1"/>
</dbReference>
<dbReference type="Proteomes" id="UP000241167">
    <property type="component" value="Unassembled WGS sequence"/>
</dbReference>
<evidence type="ECO:0000259" key="5">
    <source>
        <dbReference type="Pfam" id="PF00135"/>
    </source>
</evidence>
<proteinExistence type="inferred from homology"/>
<comment type="caution">
    <text evidence="6">The sequence shown here is derived from an EMBL/GenBank/DDBJ whole genome shotgun (WGS) entry which is preliminary data.</text>
</comment>
<dbReference type="InterPro" id="IPR050654">
    <property type="entry name" value="AChE-related_enzymes"/>
</dbReference>
<dbReference type="PANTHER" id="PTHR43918:SF4">
    <property type="entry name" value="CARBOXYLIC ESTER HYDROLASE"/>
    <property type="match status" value="1"/>
</dbReference>
<protein>
    <recommendedName>
        <fullName evidence="4">Carboxylic ester hydrolase</fullName>
        <ecNumber evidence="4">3.1.1.-</ecNumber>
    </recommendedName>
</protein>
<dbReference type="Pfam" id="PF00135">
    <property type="entry name" value="COesterase"/>
    <property type="match status" value="1"/>
</dbReference>
<evidence type="ECO:0000256" key="1">
    <source>
        <dbReference type="ARBA" id="ARBA00005964"/>
    </source>
</evidence>
<dbReference type="InterPro" id="IPR002018">
    <property type="entry name" value="CarbesteraseB"/>
</dbReference>
<dbReference type="AlphaFoldDB" id="A0A2P7QNC1"/>
<evidence type="ECO:0000256" key="4">
    <source>
        <dbReference type="RuleBase" id="RU361235"/>
    </source>
</evidence>
<dbReference type="GO" id="GO:0004104">
    <property type="term" value="F:cholinesterase activity"/>
    <property type="evidence" value="ECO:0007669"/>
    <property type="project" value="InterPro"/>
</dbReference>
<dbReference type="PANTHER" id="PTHR43918">
    <property type="entry name" value="ACETYLCHOLINESTERASE"/>
    <property type="match status" value="1"/>
</dbReference>
<dbReference type="InterPro" id="IPR029058">
    <property type="entry name" value="AB_hydrolase_fold"/>
</dbReference>
<dbReference type="EMBL" id="PXYI01000004">
    <property type="protein sequence ID" value="PSJ39463.1"/>
    <property type="molecule type" value="Genomic_DNA"/>
</dbReference>
<dbReference type="InterPro" id="IPR019826">
    <property type="entry name" value="Carboxylesterase_B_AS"/>
</dbReference>
<dbReference type="Gene3D" id="3.40.50.1820">
    <property type="entry name" value="alpha/beta hydrolase"/>
    <property type="match status" value="1"/>
</dbReference>